<sequence>MMKPLPMVQEQTPPRSCDFLKFWTACPSCKLRHLYPLHIMGIPIKCTRESCKADFFTYGDIAQETQSEKYAVSPKKEDQSHSRQNVALASNAKILSSCKGEVETGVTVEVGGNFKGGEGVSKCTESIKGRKRFRELEQEGSSSDVEEILPTELANSMGRKKKGKQVVDAADGLEGAKGTDSRCCLKSKLEQDMKGIKERKCFRELEQEGSSSDVEEILPTEFAKSKECKKKGKQVVSADDGLEASFIRTSLRLLKQISMTSTGVREKSVLQLIRCGLYTMKLIPCLRYYAWINKVYSPGFKVQFTWLNYSTFNGQDGIRWNGNGLPVACVNFVYGETVDTTAIDIFSHRIEWAKRTKKALTIYILEKDWNVKWDSDPANHRKYNYEYVEVLSDYQKKSGAKVAYLSKIEGYVSLFKTSNDLMASFRVPPKELLRFSHRVPSYKMIGKEGEDIPKVSFELDPASLSGIIERTSNPGNLEARVEANVAKVTVSSKAPAEEILHKQKKRNKTEERNTTDSEGNSKCSNRSQRLANVNKKTRTVETSTCLLDKNKKTTVVSDKQKSCDDSIFVRESVFTCHAASDSKEMGPDGMNTSPSSLAHLEANTVFYDFDNDRSCDKFKTGQIWALYCDLDDLPKYYGMMKNVQLFPVFKLDIQWLKSCNPPKGVVPLADRSMPLCCGTFNVTCENEVYEDLSYFSHQLSCVTAGNDLYNIYPSKGEVWALYKNFSSEWRYSDLKYCGYYIVEVIKVIDDLYPGPTCVDSLIRFRLLSWQKQNMAIYMAAGRSILNQCLFMYIPTEVWVGVGFVQGSVQHMD</sequence>
<feature type="domain" description="DUF3444" evidence="2">
    <location>
        <begin position="287"/>
        <end position="448"/>
    </location>
</feature>
<keyword evidence="4" id="KW-1185">Reference proteome</keyword>
<feature type="domain" description="DUF3444" evidence="2">
    <location>
        <begin position="603"/>
        <end position="749"/>
    </location>
</feature>
<feature type="compositionally biased region" description="Polar residues" evidence="1">
    <location>
        <begin position="516"/>
        <end position="530"/>
    </location>
</feature>
<dbReference type="Pfam" id="PF11926">
    <property type="entry name" value="DUF3444"/>
    <property type="match status" value="2"/>
</dbReference>
<dbReference type="AlphaFoldDB" id="A0A4Y7LF47"/>
<reference evidence="3 4" key="1">
    <citation type="journal article" date="2018" name="Science">
        <title>The opium poppy genome and morphinan production.</title>
        <authorList>
            <person name="Guo L."/>
            <person name="Winzer T."/>
            <person name="Yang X."/>
            <person name="Li Y."/>
            <person name="Ning Z."/>
            <person name="He Z."/>
            <person name="Teodor R."/>
            <person name="Lu Y."/>
            <person name="Bowser T.A."/>
            <person name="Graham I.A."/>
            <person name="Ye K."/>
        </authorList>
    </citation>
    <scope>NUCLEOTIDE SEQUENCE [LARGE SCALE GENOMIC DNA]</scope>
    <source>
        <strain evidence="4">cv. HN1</strain>
        <tissue evidence="3">Leaves</tissue>
    </source>
</reference>
<organism evidence="3 4">
    <name type="scientific">Papaver somniferum</name>
    <name type="common">Opium poppy</name>
    <dbReference type="NCBI Taxonomy" id="3469"/>
    <lineage>
        <taxon>Eukaryota</taxon>
        <taxon>Viridiplantae</taxon>
        <taxon>Streptophyta</taxon>
        <taxon>Embryophyta</taxon>
        <taxon>Tracheophyta</taxon>
        <taxon>Spermatophyta</taxon>
        <taxon>Magnoliopsida</taxon>
        <taxon>Ranunculales</taxon>
        <taxon>Papaveraceae</taxon>
        <taxon>Papaveroideae</taxon>
        <taxon>Papaver</taxon>
    </lineage>
</organism>
<dbReference type="PANTHER" id="PTHR45089">
    <property type="entry name" value="DNAJ HEAT SHOCK AMINO-TERMINAL DOMAIN PROTEIN-RELATED"/>
    <property type="match status" value="1"/>
</dbReference>
<evidence type="ECO:0000256" key="1">
    <source>
        <dbReference type="SAM" id="MobiDB-lite"/>
    </source>
</evidence>
<dbReference type="Gramene" id="RZC82911">
    <property type="protein sequence ID" value="RZC82911"/>
    <property type="gene ID" value="C5167_045706"/>
</dbReference>
<protein>
    <recommendedName>
        <fullName evidence="2">DUF3444 domain-containing protein</fullName>
    </recommendedName>
</protein>
<dbReference type="STRING" id="3469.A0A4Y7LF47"/>
<accession>A0A4Y7LF47</accession>
<dbReference type="InterPro" id="IPR024593">
    <property type="entry name" value="DUF3444"/>
</dbReference>
<name>A0A4Y7LF47_PAPSO</name>
<dbReference type="PANTHER" id="PTHR45089:SF24">
    <property type="entry name" value="DNAJ HEAT SHOCK N-TERMINAL DOMAIN-CONTAINING PROTEIN"/>
    <property type="match status" value="1"/>
</dbReference>
<evidence type="ECO:0000313" key="4">
    <source>
        <dbReference type="Proteomes" id="UP000316621"/>
    </source>
</evidence>
<evidence type="ECO:0000259" key="2">
    <source>
        <dbReference type="Pfam" id="PF11926"/>
    </source>
</evidence>
<proteinExistence type="predicted"/>
<evidence type="ECO:0000313" key="3">
    <source>
        <dbReference type="EMBL" id="RZC82911.1"/>
    </source>
</evidence>
<feature type="region of interest" description="Disordered" evidence="1">
    <location>
        <begin position="494"/>
        <end position="530"/>
    </location>
</feature>
<gene>
    <name evidence="3" type="ORF">C5167_045706</name>
</gene>
<dbReference type="EMBL" id="CM010725">
    <property type="protein sequence ID" value="RZC82911.1"/>
    <property type="molecule type" value="Genomic_DNA"/>
</dbReference>
<dbReference type="Proteomes" id="UP000316621">
    <property type="component" value="Chromosome 11"/>
</dbReference>